<evidence type="ECO:0000313" key="5">
    <source>
        <dbReference type="EMBL" id="MFC4024744.1"/>
    </source>
</evidence>
<dbReference type="Proteomes" id="UP001595772">
    <property type="component" value="Unassembled WGS sequence"/>
</dbReference>
<accession>A0ABV8H1N2</accession>
<evidence type="ECO:0000256" key="1">
    <source>
        <dbReference type="ARBA" id="ARBA00022723"/>
    </source>
</evidence>
<feature type="chain" id="PRO_5046870811" evidence="3">
    <location>
        <begin position="27"/>
        <end position="132"/>
    </location>
</feature>
<keyword evidence="3" id="KW-0732">Signal</keyword>
<keyword evidence="1" id="KW-0479">Metal-binding</keyword>
<reference evidence="6" key="1">
    <citation type="journal article" date="2019" name="Int. J. Syst. Evol. Microbiol.">
        <title>The Global Catalogue of Microorganisms (GCM) 10K type strain sequencing project: providing services to taxonomists for standard genome sequencing and annotation.</title>
        <authorList>
            <consortium name="The Broad Institute Genomics Platform"/>
            <consortium name="The Broad Institute Genome Sequencing Center for Infectious Disease"/>
            <person name="Wu L."/>
            <person name="Ma J."/>
        </authorList>
    </citation>
    <scope>NUCLEOTIDE SEQUENCE [LARGE SCALE GENOMIC DNA]</scope>
    <source>
        <strain evidence="6">IBRC-M 10703</strain>
    </source>
</reference>
<evidence type="ECO:0000256" key="3">
    <source>
        <dbReference type="SAM" id="SignalP"/>
    </source>
</evidence>
<dbReference type="PANTHER" id="PTHR38439">
    <property type="entry name" value="AURACYANIN-B"/>
    <property type="match status" value="1"/>
</dbReference>
<dbReference type="InterPro" id="IPR008972">
    <property type="entry name" value="Cupredoxin"/>
</dbReference>
<dbReference type="SUPFAM" id="SSF49503">
    <property type="entry name" value="Cupredoxins"/>
    <property type="match status" value="1"/>
</dbReference>
<organism evidence="5 6">
    <name type="scientific">Oceanobacillus longus</name>
    <dbReference type="NCBI Taxonomy" id="930120"/>
    <lineage>
        <taxon>Bacteria</taxon>
        <taxon>Bacillati</taxon>
        <taxon>Bacillota</taxon>
        <taxon>Bacilli</taxon>
        <taxon>Bacillales</taxon>
        <taxon>Bacillaceae</taxon>
        <taxon>Oceanobacillus</taxon>
    </lineage>
</organism>
<dbReference type="Pfam" id="PF13473">
    <property type="entry name" value="Cupredoxin_1"/>
    <property type="match status" value="1"/>
</dbReference>
<protein>
    <submittedName>
        <fullName evidence="5">Cupredoxin domain-containing protein</fullName>
    </submittedName>
</protein>
<proteinExistence type="predicted"/>
<comment type="caution">
    <text evidence="5">The sequence shown here is derived from an EMBL/GenBank/DDBJ whole genome shotgun (WGS) entry which is preliminary data.</text>
</comment>
<sequence length="132" mass="14604">MSIKKSLAGLAMIIAMSISVPLHVFATTEVEREPADTTNEMVVELHDDYFNPNAITIANGEATELLLKNVGQKEHTFTVEKLDIDVELQPGEQKTITVKPDETGTYELICRFHEKEGMVGEVIVEEKEGSGE</sequence>
<name>A0ABV8H1N2_9BACI</name>
<evidence type="ECO:0000313" key="6">
    <source>
        <dbReference type="Proteomes" id="UP001595772"/>
    </source>
</evidence>
<dbReference type="Gene3D" id="2.60.40.420">
    <property type="entry name" value="Cupredoxins - blue copper proteins"/>
    <property type="match status" value="1"/>
</dbReference>
<feature type="domain" description="EfeO-type cupredoxin-like" evidence="4">
    <location>
        <begin position="30"/>
        <end position="124"/>
    </location>
</feature>
<dbReference type="PANTHER" id="PTHR38439:SF3">
    <property type="entry name" value="COPPER-RESISTANT CUPROPROTEIN COPI"/>
    <property type="match status" value="1"/>
</dbReference>
<gene>
    <name evidence="5" type="ORF">ACFOUV_13155</name>
</gene>
<dbReference type="InterPro" id="IPR028096">
    <property type="entry name" value="EfeO_Cupredoxin"/>
</dbReference>
<dbReference type="InterPro" id="IPR050845">
    <property type="entry name" value="Cu-binding_ET"/>
</dbReference>
<keyword evidence="2" id="KW-0186">Copper</keyword>
<keyword evidence="6" id="KW-1185">Reference proteome</keyword>
<evidence type="ECO:0000259" key="4">
    <source>
        <dbReference type="Pfam" id="PF13473"/>
    </source>
</evidence>
<dbReference type="RefSeq" id="WP_379497226.1">
    <property type="nucleotide sequence ID" value="NZ_JBHSAO010000008.1"/>
</dbReference>
<evidence type="ECO:0000256" key="2">
    <source>
        <dbReference type="ARBA" id="ARBA00023008"/>
    </source>
</evidence>
<feature type="signal peptide" evidence="3">
    <location>
        <begin position="1"/>
        <end position="26"/>
    </location>
</feature>
<dbReference type="EMBL" id="JBHSAO010000008">
    <property type="protein sequence ID" value="MFC4024744.1"/>
    <property type="molecule type" value="Genomic_DNA"/>
</dbReference>